<feature type="transmembrane region" description="Helical" evidence="1">
    <location>
        <begin position="95"/>
        <end position="116"/>
    </location>
</feature>
<evidence type="ECO:0000259" key="2">
    <source>
        <dbReference type="Pfam" id="PF02026"/>
    </source>
</evidence>
<dbReference type="Pfam" id="PF02026">
    <property type="entry name" value="RyR"/>
    <property type="match status" value="1"/>
</dbReference>
<keyword evidence="1" id="KW-1133">Transmembrane helix</keyword>
<dbReference type="OrthoDB" id="713222at2"/>
<reference evidence="3 4" key="1">
    <citation type="submission" date="2015-10" db="EMBL/GenBank/DDBJ databases">
        <title>Draft Genome Sequence of Chlorobium limicola strain Frasassi Growing under Artificial Lighting in the Frasassi Cave System.</title>
        <authorList>
            <person name="Mansor M."/>
            <person name="Macalady J."/>
        </authorList>
    </citation>
    <scope>NUCLEOTIDE SEQUENCE [LARGE SCALE GENOMIC DNA]</scope>
    <source>
        <strain evidence="3 4">Frasassi</strain>
    </source>
</reference>
<gene>
    <name evidence="3" type="ORF">ASB62_07805</name>
</gene>
<accession>A0A101J7X7</accession>
<keyword evidence="1" id="KW-0812">Transmembrane</keyword>
<dbReference type="EMBL" id="LMBR01000201">
    <property type="protein sequence ID" value="KUL21863.1"/>
    <property type="molecule type" value="Genomic_DNA"/>
</dbReference>
<dbReference type="Proteomes" id="UP000053937">
    <property type="component" value="Unassembled WGS sequence"/>
</dbReference>
<dbReference type="Gene3D" id="6.20.350.10">
    <property type="match status" value="1"/>
</dbReference>
<feature type="transmembrane region" description="Helical" evidence="1">
    <location>
        <begin position="20"/>
        <end position="41"/>
    </location>
</feature>
<feature type="domain" description="Ryanodine receptor Ryr" evidence="2">
    <location>
        <begin position="564"/>
        <end position="649"/>
    </location>
</feature>
<evidence type="ECO:0000313" key="3">
    <source>
        <dbReference type="EMBL" id="KUL21863.1"/>
    </source>
</evidence>
<comment type="caution">
    <text evidence="3">The sequence shown here is derived from an EMBL/GenBank/DDBJ whole genome shotgun (WGS) entry which is preliminary data.</text>
</comment>
<dbReference type="InterPro" id="IPR003032">
    <property type="entry name" value="Ryanodine_rcpt"/>
</dbReference>
<name>A0A101J7X7_CHLLI</name>
<keyword evidence="1" id="KW-0472">Membrane</keyword>
<proteinExistence type="predicted"/>
<organism evidence="3 4">
    <name type="scientific">Chlorobium limicola</name>
    <dbReference type="NCBI Taxonomy" id="1092"/>
    <lineage>
        <taxon>Bacteria</taxon>
        <taxon>Pseudomonadati</taxon>
        <taxon>Chlorobiota</taxon>
        <taxon>Chlorobiia</taxon>
        <taxon>Chlorobiales</taxon>
        <taxon>Chlorobiaceae</taxon>
        <taxon>Chlorobium/Pelodictyon group</taxon>
        <taxon>Chlorobium</taxon>
    </lineage>
</organism>
<keyword evidence="4" id="KW-1185">Reference proteome</keyword>
<sequence>MDLRRILDKTVSGSFWKQIVFAIAFTVGIFGFFAVISLITVPDIASKPKTREPSAEQCNPLNHEIKGLGTNRYWALLSQFLDPGNIDKAEEEHRILTSLVAIAGSVTLGGLLIATLSNILERRVDRIKNGDVRYRLEGHIVIVGYDPYAVTIIKNCVSKHKARDIVLFTSQSPVDVLKHLSTFLDKDEEKKLIMYHGGRDSLEQIKTLGLHAASSLYIFGEAEEPERDSMNLHCFKLVRDHLASSRKKTSDPLPCHVLLQHHKEFQLAQEYDLQVEEKTVIKFLPLNFHEEWSRIILSDLSQCMVGRNVSSTDDYLPIPSEQLHARSTKHLHLIIIGFDEMGKVFAAHAMRVLHFPNLSRSRITIIDPNVIAEFERFSSHFPGYKKIDDISFSFLPETPFSETTRSSLDAIVSDDEVLPYIVICLPESDCSLAAGLNLPLNVYQKKVPVLVRYNEYHGISTLLHKTATASQNQKYANVRFWGMPDRICFDKPSLALRETFAESAHNAYLQTAKELKFYDPKNENNSEFPLLKSAYQWANRYLADSYLIKLMSAGLYVAQKGAEYDTSRYQLVSGFDAAVLDQIAESEHARWVAERVINGWVYGAKRDNNLKIHHNIAPWEQIGDDIRQYDYALVRNMIQDLAAMGYTVVRKIG</sequence>
<dbReference type="AlphaFoldDB" id="A0A101J7X7"/>
<evidence type="ECO:0000313" key="4">
    <source>
        <dbReference type="Proteomes" id="UP000053937"/>
    </source>
</evidence>
<evidence type="ECO:0000256" key="1">
    <source>
        <dbReference type="SAM" id="Phobius"/>
    </source>
</evidence>
<dbReference type="RefSeq" id="WP_059139344.1">
    <property type="nucleotide sequence ID" value="NZ_LMBR01000201.1"/>
</dbReference>
<protein>
    <recommendedName>
        <fullName evidence="2">Ryanodine receptor Ryr domain-containing protein</fullName>
    </recommendedName>
</protein>